<evidence type="ECO:0000313" key="2">
    <source>
        <dbReference type="Proteomes" id="UP000233276"/>
    </source>
</evidence>
<dbReference type="OrthoDB" id="5007962at2"/>
<name>A0A134DIJ6_9MICO</name>
<dbReference type="KEGG" id="mhos:CXR34_02260"/>
<dbReference type="AlphaFoldDB" id="A0A134DIJ6"/>
<gene>
    <name evidence="1" type="ORF">CXR34_02260</name>
</gene>
<reference evidence="1 2" key="1">
    <citation type="submission" date="2017-12" db="EMBL/GenBank/DDBJ databases">
        <title>Isolation and characterization of estrogens degradatiion strain Microbacterium hominis SJTG1.</title>
        <authorList>
            <person name="Xiong W."/>
            <person name="Yin C."/>
            <person name="Zheng D."/>
            <person name="Liang R."/>
        </authorList>
    </citation>
    <scope>NUCLEOTIDE SEQUENCE [LARGE SCALE GENOMIC DNA]</scope>
    <source>
        <strain evidence="1 2">SJTG1</strain>
    </source>
</reference>
<evidence type="ECO:0000313" key="1">
    <source>
        <dbReference type="EMBL" id="AUG28394.1"/>
    </source>
</evidence>
<accession>A0A134DIJ6</accession>
<sequence>MSAAEGGRRQRHEKRPSYEPVTRLLQPVAHDPGMRRPATTVAGAGLVLLSALVGIVSMIDLAVHWRAYAGELELDLDGIEVTPDVLDASLLLVLAVFAIGAAIQLACVLLLYRGSNLARVAVMTVATLSISAAFASWWVRDQEITLFSTLPALALDILVLLALSSRSAAAYARRNEKR</sequence>
<dbReference type="EMBL" id="CP025299">
    <property type="protein sequence ID" value="AUG28394.1"/>
    <property type="molecule type" value="Genomic_DNA"/>
</dbReference>
<protein>
    <submittedName>
        <fullName evidence="1">Uncharacterized protein</fullName>
    </submittedName>
</protein>
<organism evidence="1 2">
    <name type="scientific">Microbacterium hominis</name>
    <dbReference type="NCBI Taxonomy" id="162426"/>
    <lineage>
        <taxon>Bacteria</taxon>
        <taxon>Bacillati</taxon>
        <taxon>Actinomycetota</taxon>
        <taxon>Actinomycetes</taxon>
        <taxon>Micrococcales</taxon>
        <taxon>Microbacteriaceae</taxon>
        <taxon>Microbacterium</taxon>
    </lineage>
</organism>
<dbReference type="Proteomes" id="UP000233276">
    <property type="component" value="Chromosome"/>
</dbReference>
<dbReference type="RefSeq" id="WP_060959280.1">
    <property type="nucleotide sequence ID" value="NZ_CP025299.1"/>
</dbReference>
<proteinExistence type="predicted"/>